<keyword evidence="2" id="KW-1185">Reference proteome</keyword>
<gene>
    <name evidence="1" type="ORF">JL001p20</name>
</gene>
<dbReference type="Proteomes" id="UP000000993">
    <property type="component" value="Segment"/>
</dbReference>
<dbReference type="EMBL" id="AY576273">
    <property type="protein sequence ID" value="AAT69496.1"/>
    <property type="molecule type" value="Genomic_DNA"/>
</dbReference>
<dbReference type="RefSeq" id="YP_223944.1">
    <property type="nucleotide sequence ID" value="NC_006938.1"/>
</dbReference>
<evidence type="ECO:0000313" key="2">
    <source>
        <dbReference type="Proteomes" id="UP000000993"/>
    </source>
</evidence>
<protein>
    <submittedName>
        <fullName evidence="1">Gp20</fullName>
    </submittedName>
</protein>
<name>Q5DN85_9CAUD</name>
<dbReference type="KEGG" id="vg:3342362"/>
<organism evidence="1 2">
    <name type="scientific">Alphaproteobacteria phage PhiJL001</name>
    <dbReference type="NCBI Taxonomy" id="2681607"/>
    <lineage>
        <taxon>Viruses</taxon>
        <taxon>Duplodnaviria</taxon>
        <taxon>Heunggongvirae</taxon>
        <taxon>Uroviricota</taxon>
        <taxon>Caudoviricetes</taxon>
        <taxon>Mesyanzhinovviridae</taxon>
        <taxon>Keylargovirus</taxon>
        <taxon>Keylargovirus JL001</taxon>
    </lineage>
</organism>
<dbReference type="GeneID" id="3342362"/>
<evidence type="ECO:0000313" key="1">
    <source>
        <dbReference type="EMBL" id="AAT69496.1"/>
    </source>
</evidence>
<sequence length="118" mass="13940">MSQLWEILVPCNWNDGRPVRTRHHREWDRRVRSETGGLTVLAPGKGQWEHEGVLYRDRVIPVRIMATEEQMRRVADITIQHYEQLAVMFYLVSERAFIQDATEEQQSKFIRGFTSEPA</sequence>
<reference evidence="1 2" key="1">
    <citation type="journal article" date="2005" name="Appl. Environ. Microbiol.">
        <title>Genomic analysis of bacteriophage PhiJL001: insights into its interaction with a sponge-associated alpha-proteobacterium.</title>
        <authorList>
            <person name="Lohr J.E."/>
            <person name="Chen F."/>
            <person name="Hill R.T."/>
        </authorList>
    </citation>
    <scope>NUCLEOTIDE SEQUENCE</scope>
</reference>
<proteinExistence type="predicted"/>
<accession>Q5DN85</accession>